<comment type="subcellular location">
    <subcellularLocation>
        <location evidence="1">Cell inner membrane</location>
        <topology evidence="1">Multi-pass membrane protein</topology>
    </subcellularLocation>
</comment>
<gene>
    <name evidence="4" type="ORF">CWS33_30765</name>
</gene>
<keyword evidence="1" id="KW-0997">Cell inner membrane</keyword>
<keyword evidence="2" id="KW-0812">Transmembrane</keyword>
<dbReference type="InterPro" id="IPR010656">
    <property type="entry name" value="DctM"/>
</dbReference>
<keyword evidence="1" id="KW-1003">Cell membrane</keyword>
<evidence type="ECO:0000313" key="5">
    <source>
        <dbReference type="Proteomes" id="UP000233549"/>
    </source>
</evidence>
<evidence type="ECO:0000313" key="4">
    <source>
        <dbReference type="EMBL" id="PKD78346.1"/>
    </source>
</evidence>
<dbReference type="AlphaFoldDB" id="A0AAP8HTX8"/>
<name>A0AAP8HTX8_ECOLX</name>
<dbReference type="GO" id="GO:0005886">
    <property type="term" value="C:plasma membrane"/>
    <property type="evidence" value="ECO:0007669"/>
    <property type="project" value="UniProtKB-SubCell"/>
</dbReference>
<sequence>AEMPKLKQSFKMRWPTLIPLFLLIGVLASGRTPYLAAFAGITGCIIVGLLNPFQRLRWRDLYEAFETGAKYALAVGAAAGTVGIVIGVVTLTGVGFKISYIV</sequence>
<dbReference type="Proteomes" id="UP000233549">
    <property type="component" value="Unassembled WGS sequence"/>
</dbReference>
<feature type="non-terminal residue" evidence="4">
    <location>
        <position position="102"/>
    </location>
</feature>
<feature type="transmembrane region" description="Helical" evidence="2">
    <location>
        <begin position="71"/>
        <end position="96"/>
    </location>
</feature>
<keyword evidence="2" id="KW-0472">Membrane</keyword>
<dbReference type="GO" id="GO:0022857">
    <property type="term" value="F:transmembrane transporter activity"/>
    <property type="evidence" value="ECO:0007669"/>
    <property type="project" value="UniProtKB-UniRule"/>
</dbReference>
<proteinExistence type="predicted"/>
<dbReference type="Pfam" id="PF06808">
    <property type="entry name" value="DctM"/>
    <property type="match status" value="1"/>
</dbReference>
<evidence type="ECO:0000259" key="3">
    <source>
        <dbReference type="Pfam" id="PF06808"/>
    </source>
</evidence>
<reference evidence="4 5" key="1">
    <citation type="submission" date="2017-12" db="EMBL/GenBank/DDBJ databases">
        <title>Rapid rising of carbapenem-resistant Enterobacteriaceae(CRE) and emergence of colistin resistance genemcr-1 in CRE in the hospital of Henan, China.</title>
        <authorList>
            <person name="Sun Q."/>
            <person name="Zhang R."/>
            <person name="Li Y."/>
            <person name="Shen Y."/>
            <person name="Zhang Y."/>
            <person name="Yang J."/>
            <person name="Shu L."/>
            <person name="Zhou H."/>
            <person name="Wang Y."/>
            <person name="Wang B."/>
            <person name="Shen Z."/>
        </authorList>
    </citation>
    <scope>NUCLEOTIDE SEQUENCE [LARGE SCALE GENOMIC DNA]</scope>
    <source>
        <strain evidence="4 5">3512</strain>
    </source>
</reference>
<protein>
    <submittedName>
        <fullName evidence="4">C4-dicarboxylate ABC transporter permease</fullName>
    </submittedName>
</protein>
<keyword evidence="1" id="KW-0813">Transport</keyword>
<dbReference type="PANTHER" id="PTHR43849:SF2">
    <property type="entry name" value="BLL3936 PROTEIN"/>
    <property type="match status" value="1"/>
</dbReference>
<evidence type="ECO:0000256" key="1">
    <source>
        <dbReference type="RuleBase" id="RU369079"/>
    </source>
</evidence>
<feature type="non-terminal residue" evidence="4">
    <location>
        <position position="1"/>
    </location>
</feature>
<evidence type="ECO:0000256" key="2">
    <source>
        <dbReference type="SAM" id="Phobius"/>
    </source>
</evidence>
<feature type="domain" description="TRAP C4-dicarboxylate transport system permease DctM subunit" evidence="3">
    <location>
        <begin position="2"/>
        <end position="101"/>
    </location>
</feature>
<feature type="transmembrane region" description="Helical" evidence="2">
    <location>
        <begin position="12"/>
        <end position="28"/>
    </location>
</feature>
<comment type="function">
    <text evidence="1">Part of the tripartite ATP-independent periplasmic (TRAP) transport system.</text>
</comment>
<accession>A0AAP8HTX8</accession>
<keyword evidence="2" id="KW-1133">Transmembrane helix</keyword>
<dbReference type="EMBL" id="PITP01000737">
    <property type="protein sequence ID" value="PKD78346.1"/>
    <property type="molecule type" value="Genomic_DNA"/>
</dbReference>
<dbReference type="PANTHER" id="PTHR43849">
    <property type="entry name" value="BLL3936 PROTEIN"/>
    <property type="match status" value="1"/>
</dbReference>
<organism evidence="4 5">
    <name type="scientific">Escherichia coli</name>
    <dbReference type="NCBI Taxonomy" id="562"/>
    <lineage>
        <taxon>Bacteria</taxon>
        <taxon>Pseudomonadati</taxon>
        <taxon>Pseudomonadota</taxon>
        <taxon>Gammaproteobacteria</taxon>
        <taxon>Enterobacterales</taxon>
        <taxon>Enterobacteriaceae</taxon>
        <taxon>Escherichia</taxon>
    </lineage>
</organism>
<feature type="transmembrane region" description="Helical" evidence="2">
    <location>
        <begin position="34"/>
        <end position="50"/>
    </location>
</feature>
<comment type="caution">
    <text evidence="4">The sequence shown here is derived from an EMBL/GenBank/DDBJ whole genome shotgun (WGS) entry which is preliminary data.</text>
</comment>